<dbReference type="RefSeq" id="WP_055433696.1">
    <property type="nucleotide sequence ID" value="NZ_CYHA01000002.1"/>
</dbReference>
<organism evidence="1 2">
    <name type="scientific">Gulbenkiania indica</name>
    <dbReference type="NCBI Taxonomy" id="375574"/>
    <lineage>
        <taxon>Bacteria</taxon>
        <taxon>Pseudomonadati</taxon>
        <taxon>Pseudomonadota</taxon>
        <taxon>Betaproteobacteria</taxon>
        <taxon>Neisseriales</taxon>
        <taxon>Chromobacteriaceae</taxon>
        <taxon>Gulbenkiania</taxon>
    </lineage>
</organism>
<sequence length="505" mass="56370">MFDFKTLVSSLLTKNTPSSSVAQSATMLVRDLPEAEYFSAVVEIVKAVAKINADTDLPLKERLKTLLYVDERAHGIHDRLCREYLRNEANTRGFLPTILAYWHELANAYQICLRVHAGAPSGGLDEDIRLATVRGVHHQMRLISWNALRYLRADGSTWQQAYRFYLHAEEAGFARGPVRLYQDSSDEMTAENLLLHGCMLHLANPDNFSQREIVAVDKLLRLLVPTLHLEHQPLAGDTVFAVNLATPDEPQLMRRSMVGKGCRYWLADPLTSRLADLMFDLDLRIPSALAGLGLDLERKEWSVLCEKLSARWSQDGGKSLRRAERSLQSGQVRVCVGFDRIAFLVKVQNGQDNSASTEEWRISDVSATGMGLAYLGKSVEHLSIGKLLLIAQEGSAPLLGVIRRISRQQSDGTKVGVELLGQHPVAVSLSEPDQPDATPASALYITQPNSRQGQRWFLVPTLMFAADRELILTAQGKSYRIRLKAPHSEFIECIQSDFDTLAKVD</sequence>
<dbReference type="OrthoDB" id="9126166at2"/>
<dbReference type="EMBL" id="CYHA01000002">
    <property type="protein sequence ID" value="CUA82680.1"/>
    <property type="molecule type" value="Genomic_DNA"/>
</dbReference>
<accession>A0A0K6GVT0</accession>
<evidence type="ECO:0008006" key="3">
    <source>
        <dbReference type="Google" id="ProtNLM"/>
    </source>
</evidence>
<proteinExistence type="predicted"/>
<dbReference type="AlphaFoldDB" id="A0A0K6GVT0"/>
<reference evidence="2" key="1">
    <citation type="submission" date="2015-08" db="EMBL/GenBank/DDBJ databases">
        <authorList>
            <person name="Varghese N."/>
        </authorList>
    </citation>
    <scope>NUCLEOTIDE SEQUENCE [LARGE SCALE GENOMIC DNA]</scope>
    <source>
        <strain evidence="2">DSM 17901</strain>
    </source>
</reference>
<evidence type="ECO:0000313" key="1">
    <source>
        <dbReference type="EMBL" id="CUA82680.1"/>
    </source>
</evidence>
<gene>
    <name evidence="1" type="ORF">Ga0061063_1397</name>
</gene>
<evidence type="ECO:0000313" key="2">
    <source>
        <dbReference type="Proteomes" id="UP000243535"/>
    </source>
</evidence>
<name>A0A0K6GVT0_9NEIS</name>
<keyword evidence="2" id="KW-1185">Reference proteome</keyword>
<dbReference type="Proteomes" id="UP000243535">
    <property type="component" value="Unassembled WGS sequence"/>
</dbReference>
<protein>
    <recommendedName>
        <fullName evidence="3">PilZ domain</fullName>
    </recommendedName>
</protein>